<keyword evidence="4" id="KW-0443">Lipid metabolism</keyword>
<name>A0A226EUS8_FOLCA</name>
<evidence type="ECO:0000256" key="2">
    <source>
        <dbReference type="ARBA" id="ARBA00022679"/>
    </source>
</evidence>
<dbReference type="CDD" id="cd02440">
    <property type="entry name" value="AdoMet_MTases"/>
    <property type="match status" value="1"/>
</dbReference>
<dbReference type="InterPro" id="IPR050723">
    <property type="entry name" value="CFA/CMAS"/>
</dbReference>
<dbReference type="Gene3D" id="3.40.50.150">
    <property type="entry name" value="Vaccinia Virus protein VP39"/>
    <property type="match status" value="1"/>
</dbReference>
<organism evidence="7 8">
    <name type="scientific">Folsomia candida</name>
    <name type="common">Springtail</name>
    <dbReference type="NCBI Taxonomy" id="158441"/>
    <lineage>
        <taxon>Eukaryota</taxon>
        <taxon>Metazoa</taxon>
        <taxon>Ecdysozoa</taxon>
        <taxon>Arthropoda</taxon>
        <taxon>Hexapoda</taxon>
        <taxon>Collembola</taxon>
        <taxon>Entomobryomorpha</taxon>
        <taxon>Isotomoidea</taxon>
        <taxon>Isotomidae</taxon>
        <taxon>Proisotominae</taxon>
        <taxon>Folsomia</taxon>
    </lineage>
</organism>
<dbReference type="SUPFAM" id="SSF53335">
    <property type="entry name" value="S-adenosyl-L-methionine-dependent methyltransferases"/>
    <property type="match status" value="1"/>
</dbReference>
<keyword evidence="8" id="KW-1185">Reference proteome</keyword>
<evidence type="ECO:0000313" key="7">
    <source>
        <dbReference type="EMBL" id="OXA61363.1"/>
    </source>
</evidence>
<gene>
    <name evidence="7" type="ORF">Fcan01_00031</name>
</gene>
<keyword evidence="6" id="KW-0812">Transmembrane</keyword>
<comment type="caution">
    <text evidence="7">The sequence shown here is derived from an EMBL/GenBank/DDBJ whole genome shotgun (WGS) entry which is preliminary data.</text>
</comment>
<evidence type="ECO:0000256" key="3">
    <source>
        <dbReference type="ARBA" id="ARBA00022691"/>
    </source>
</evidence>
<evidence type="ECO:0000313" key="8">
    <source>
        <dbReference type="Proteomes" id="UP000198287"/>
    </source>
</evidence>
<keyword evidence="6" id="KW-1133">Transmembrane helix</keyword>
<evidence type="ECO:0000256" key="1">
    <source>
        <dbReference type="ARBA" id="ARBA00022603"/>
    </source>
</evidence>
<proteinExistence type="predicted"/>
<dbReference type="InterPro" id="IPR029063">
    <property type="entry name" value="SAM-dependent_MTases_sf"/>
</dbReference>
<reference evidence="7 8" key="1">
    <citation type="submission" date="2015-12" db="EMBL/GenBank/DDBJ databases">
        <title>The genome of Folsomia candida.</title>
        <authorList>
            <person name="Faddeeva A."/>
            <person name="Derks M.F."/>
            <person name="Anvar Y."/>
            <person name="Smit S."/>
            <person name="Van Straalen N."/>
            <person name="Roelofs D."/>
        </authorList>
    </citation>
    <scope>NUCLEOTIDE SEQUENCE [LARGE SCALE GENOMIC DNA]</scope>
    <source>
        <strain evidence="7 8">VU population</strain>
        <tissue evidence="7">Whole body</tissue>
    </source>
</reference>
<dbReference type="Proteomes" id="UP000198287">
    <property type="component" value="Unassembled WGS sequence"/>
</dbReference>
<keyword evidence="3" id="KW-0949">S-adenosyl-L-methionine</keyword>
<dbReference type="PANTHER" id="PTHR43667:SF1">
    <property type="entry name" value="CYCLOPROPANE-FATTY-ACYL-PHOSPHOLIPID SYNTHASE"/>
    <property type="match status" value="1"/>
</dbReference>
<dbReference type="Pfam" id="PF02353">
    <property type="entry name" value="CMAS"/>
    <property type="match status" value="1"/>
</dbReference>
<feature type="transmembrane region" description="Helical" evidence="6">
    <location>
        <begin position="7"/>
        <end position="26"/>
    </location>
</feature>
<protein>
    <submittedName>
        <fullName evidence="7">Cyclopropane-fatty-acyl-phospholipid synthase</fullName>
    </submittedName>
</protein>
<dbReference type="OrthoDB" id="2016582at2759"/>
<evidence type="ECO:0000256" key="5">
    <source>
        <dbReference type="SAM" id="MobiDB-lite"/>
    </source>
</evidence>
<dbReference type="GO" id="GO:0008168">
    <property type="term" value="F:methyltransferase activity"/>
    <property type="evidence" value="ECO:0007669"/>
    <property type="project" value="UniProtKB-KW"/>
</dbReference>
<sequence length="771" mass="85950">MSSIRKLVAVSVAGFISLIRFVRYLLLLPFTPLLAIIGKSIVKHFWDIEINGRNPTDVVIKDRRTYAWVMAYGELGLGETFVKGLWEVRSDLRGMVEKVTHAKKAALSLKIYKWTPHYWEARLENYSLGVLTTTSYFVAQLVANLRRSKYMFVSSGVLPPREGRRPGGQARCGCDDTVLFSVGPQRPAPCRTSPSGPPPWHRHRHGRGSAAVDLGLTDLPPETVRGIQSAWERPILDDTLSKLSDLAVIPEDTARLRSLRDKYAGVWLNALPSPQLGTLLPNETFRVAIALRLGCDICEPHKCPCGAQVTSRGYHGLSCRRSKGRWSRHEAANDVIARALRSAEVPCIREPAGCSTTDGKRPDGLTLVPWSRGRFIVWDFTCADTFAPSYLPDTVRHQGAAASKAEDRKKKRYAFLMDRYIFVPVAMETTGVWGQEGLAFILQVGQRIAATTGQPYAVNFLRQRVSLAAQRGNVASILGTLPPGKELEEYYGLFLDHNLVYSTGHYITGNETAEQAQIQKFSLIAKELDVTAGMKVLDIGCGFGSLAKYMADNCGADVVAFTNSVGMGEEARNRCKGSNVKIQVCDWRDIQGKYDRISSIKMIEHVGGNNWTEFFKKLDSLLNEGGKVFLQSNTADAQIPQVFDFMNRYVFGAFHTPQLKQIVAHSDCLELKKVLNCRTHAIRFSTSMVEKVEENYDKMVELVGIQVARSIFLTFCFMQCFQILGNFSVHRIIFVKKEKTGVEICNSNNAIRGNSCTDPLLEKDKSLSINV</sequence>
<dbReference type="PANTHER" id="PTHR43667">
    <property type="entry name" value="CYCLOPROPANE-FATTY-ACYL-PHOSPHOLIPID SYNTHASE"/>
    <property type="match status" value="1"/>
</dbReference>
<accession>A0A226EUS8</accession>
<keyword evidence="1" id="KW-0489">Methyltransferase</keyword>
<keyword evidence="2" id="KW-0808">Transferase</keyword>
<feature type="region of interest" description="Disordered" evidence="5">
    <location>
        <begin position="185"/>
        <end position="206"/>
    </location>
</feature>
<dbReference type="EMBL" id="LNIX01000001">
    <property type="protein sequence ID" value="OXA61363.1"/>
    <property type="molecule type" value="Genomic_DNA"/>
</dbReference>
<dbReference type="GO" id="GO:0032259">
    <property type="term" value="P:methylation"/>
    <property type="evidence" value="ECO:0007669"/>
    <property type="project" value="UniProtKB-KW"/>
</dbReference>
<keyword evidence="6" id="KW-0472">Membrane</keyword>
<evidence type="ECO:0000256" key="6">
    <source>
        <dbReference type="SAM" id="Phobius"/>
    </source>
</evidence>
<dbReference type="GO" id="GO:0006629">
    <property type="term" value="P:lipid metabolic process"/>
    <property type="evidence" value="ECO:0007669"/>
    <property type="project" value="UniProtKB-KW"/>
</dbReference>
<evidence type="ECO:0000256" key="4">
    <source>
        <dbReference type="ARBA" id="ARBA00023098"/>
    </source>
</evidence>
<dbReference type="AlphaFoldDB" id="A0A226EUS8"/>